<reference evidence="2" key="1">
    <citation type="submission" date="2019-08" db="EMBL/GenBank/DDBJ databases">
        <authorList>
            <person name="Kucharzyk K."/>
            <person name="Murdoch R.W."/>
            <person name="Higgins S."/>
            <person name="Loffler F."/>
        </authorList>
    </citation>
    <scope>NUCLEOTIDE SEQUENCE</scope>
</reference>
<name>A0A644VI13_9ZZZZ</name>
<accession>A0A644VI13</accession>
<dbReference type="Gene3D" id="3.40.50.300">
    <property type="entry name" value="P-loop containing nucleotide triphosphate hydrolases"/>
    <property type="match status" value="1"/>
</dbReference>
<dbReference type="InterPro" id="IPR027417">
    <property type="entry name" value="P-loop_NTPase"/>
</dbReference>
<dbReference type="InterPro" id="IPR035412">
    <property type="entry name" value="Terminase_L_N"/>
</dbReference>
<evidence type="ECO:0000313" key="2">
    <source>
        <dbReference type="EMBL" id="MPL90921.1"/>
    </source>
</evidence>
<feature type="domain" description="Phage terminase large subunit N-terminal" evidence="1">
    <location>
        <begin position="25"/>
        <end position="197"/>
    </location>
</feature>
<evidence type="ECO:0000259" key="1">
    <source>
        <dbReference type="Pfam" id="PF04466"/>
    </source>
</evidence>
<proteinExistence type="predicted"/>
<protein>
    <recommendedName>
        <fullName evidence="1">Phage terminase large subunit N-terminal domain-containing protein</fullName>
    </recommendedName>
</protein>
<dbReference type="Pfam" id="PF04466">
    <property type="entry name" value="Terminase_3"/>
    <property type="match status" value="1"/>
</dbReference>
<comment type="caution">
    <text evidence="2">The sequence shown here is derived from an EMBL/GenBank/DDBJ whole genome shotgun (WGS) entry which is preliminary data.</text>
</comment>
<organism evidence="2">
    <name type="scientific">bioreactor metagenome</name>
    <dbReference type="NCBI Taxonomy" id="1076179"/>
    <lineage>
        <taxon>unclassified sequences</taxon>
        <taxon>metagenomes</taxon>
        <taxon>ecological metagenomes</taxon>
    </lineage>
</organism>
<dbReference type="InterPro" id="IPR052380">
    <property type="entry name" value="Viral_DNA_packaging_terminase"/>
</dbReference>
<dbReference type="PANTHER" id="PTHR39184">
    <property type="match status" value="1"/>
</dbReference>
<dbReference type="AlphaFoldDB" id="A0A644VI13"/>
<gene>
    <name evidence="2" type="ORF">SDC9_36979</name>
</gene>
<dbReference type="Gene3D" id="3.30.420.280">
    <property type="match status" value="1"/>
</dbReference>
<sequence>MSKKLINKNFRALVNAYKSGIRGVVLEGSSRSGKTWSGIDFQLYLTSYSSERIIINNVRETYNSFKTTLFDDYDKRLNQINLRSPFQNKDVTTFNLLGNKVNFIGADKVSKFHGMGSDFFFINEALNGIEKGFFDQLEQRCRQFWWLDYNPSASDHWVFDLEKRPDVVFVKSTFLDNPFISKHEKAKILSYDPGNTDNVANGTADDYMWKVYGLGLRASPEGLIYPNVKWIDELPEDYESEFYGADWGYTIDPTAIVRIRISGRNLYAKLLTYTPIESDDECLEVIRKIDAKGEYWADSENLTRIAHIRRGGIKIFPAKTKKIKFGIGKVKNFNIHLVRDPAAKKEAENYKWRMIDGIQLNEPVDKHNHMWDAIRYAAVSNST</sequence>
<dbReference type="PANTHER" id="PTHR39184:SF1">
    <property type="entry name" value="PBSX PHAGE TERMINASE LARGE SUBUNIT"/>
    <property type="match status" value="1"/>
</dbReference>
<dbReference type="EMBL" id="VSSQ01000316">
    <property type="protein sequence ID" value="MPL90921.1"/>
    <property type="molecule type" value="Genomic_DNA"/>
</dbReference>